<organism evidence="1 2">
    <name type="scientific">Smallanthus sonchifolius</name>
    <dbReference type="NCBI Taxonomy" id="185202"/>
    <lineage>
        <taxon>Eukaryota</taxon>
        <taxon>Viridiplantae</taxon>
        <taxon>Streptophyta</taxon>
        <taxon>Embryophyta</taxon>
        <taxon>Tracheophyta</taxon>
        <taxon>Spermatophyta</taxon>
        <taxon>Magnoliopsida</taxon>
        <taxon>eudicotyledons</taxon>
        <taxon>Gunneridae</taxon>
        <taxon>Pentapetalae</taxon>
        <taxon>asterids</taxon>
        <taxon>campanulids</taxon>
        <taxon>Asterales</taxon>
        <taxon>Asteraceae</taxon>
        <taxon>Asteroideae</taxon>
        <taxon>Heliantheae alliance</taxon>
        <taxon>Millerieae</taxon>
        <taxon>Smallanthus</taxon>
    </lineage>
</organism>
<evidence type="ECO:0000313" key="2">
    <source>
        <dbReference type="Proteomes" id="UP001056120"/>
    </source>
</evidence>
<sequence>MESHAGMETDLLSRLAANHLFLGQIEPFRATILALRSRNPDLARSILQTVVSNGGRYETILFGTVSSPALLTYICTIELLQFNDTTSRVWSFDSSTLRLRAEFLLYVQIITSRVLESERGKGNLGQNELDVANSDSFRDFDSQDKLKDSRGDTDGTGISDADSKQQISETKGDASENALDSSTNTKYRDFEECLRVLNKISEVGFKRLRPDLVELETRESEEEGTSGGVLDMEEGEMMCLRGVILENADIFEALCENIAKQIKWVQENDGGDDSGLVVSPTAQEEGRDEDVKVLKLIQRCVQMVHLDAMKECLKEDDNDGALSHIQFLHFDYGVDEADYRMVLQDLLKRVFSGMVAYDDTWLSSRSKLLSIYEKALSSNSTNLVHMIQSIQEELLSDEIESHKVSNGNQIPPPLARLLTAQMAPDDQTSSLKLAISACMRDMYHYTRISGLHVLQCVMDVALSAVKREQLQEASDILSLYPQLQLLVAVMGWDLLHGKTNMRRKLMQLLWTSKSQSLRLEESSLYGNTSDEVSYIEHLCDFLCYQLDLASFVACVNSGQSWSLKSSLLLSGKGHTELENQDFQLDAFVENLVLERLSIHSPLRVLFDVVPNLRFQDAIELFSMQPITSNLAAWKRMKDVELMHMRYAMESAVLSLGSMGNSKYNEVKGYQMALCYLKDLKIHLEAINNIPRKIMTVNIIISLLHMDDLSQDLSSSSSSSSSPPPTTHPDTSEEIGDPCTNEEGNNMVISFTGRLLNILRQNLPLSVTDQEIANDGNAPTDGKRALEWRISKARSFIEDWEWRLSILQNLLPLSDRQWKWEEASTVLRAAPSKLLNLCMQRAKYDIGEEAVNRFSLPPEDKATLELVEWVDGAFKKASAADAVSRAADETSVVQELDFSTLRSQLGPLSATLLCIDVAAASSRSSTLSQKLLDQAQVMLSEIYPGRAPKMGATYWDQIYEIAIISVAKRLLKRLQELLEHEKFPVLQALLTGDLINTSSKDFQRQAHRERALAMLHQMIEDAHMGKRQFLSGKLHNLARAIADEENERESRRAESLHHDKDALNHDKNGVLGLGLRPVSQQSSGGEKSTASTSYDVKDAEKRIYGPLTSKATTYLSQFILHIAAIGDIVDGTDTTHDFNYFSLIYEWPKDLLTRLVFDRGSTDAAAKVAEIMSADFVHEVISACVPPIYPPRSGHGWADIAVIPTCPKSNSECKVLSPSSKEAKPSSYCPSSATPGVPLYPLQLDVVKHLVKLSPVRAVLACVFGSCILYGGGDSTKLNSLNEGSMMKRDADRLFFEFALDQSERFPTLNRWIQMQTNLHRVSEVAVTAEHTVNEEAKTSVKRFREHDSDSDLEHDDLAVGPTISVLPETTNESDIWQDSPKSENIETDTTVFLSFGWENEKPYEKAVERLIEEGKLIDALALSDRCLRDGASDRLLKLLIEREEEDQTVYNRSGHSAFRTPSNSWQYCLRLKDKQLAATLALKYMHRWELNAALDVLTMCHCHLLENDPCKSEVVLRRQALMRYSHIISADERYNSWQEVEAECKEDPEGLALRLAEKGAVSAALEVAESAGLSIELRRELQGRQLVKLLTADPITGGGPAEASRFLSSLRDSEDALPVAMGAMQQLPNLRSKQLLVHFFLKRKDSNLTEPELSRLNLWALGLRVLALLPLPWQQRCSALHEHPQLIVEVLLMRKQLQSASMILKEFPLLRDNNKILTYAAKAISVTTISPPRRESRIQVSGPKTKQKSGTPTRSSFSNSLSNLQKEARRAFSWNPRNSAEKTTPKEVQRKRKGSGLTQTDRATWEAMAGIQEDRVSSYTMDGQDRLPSVSIADQWMLTGDINKDEAVRSSHHYESAPDIILFKELLSLCSDESSSAKGALDLCVNQMRYVLSSQHLPENASMEIIGRAYHATETFVQGLLYAKAQLRKLEVSGYSERNKDTEDTSSDAGSSSVGSQSTDELSEILSQADMWLRRAELLQSLLGYGIAASLDDIADKESSARLRDRLILEERYSMAVYTCKKCKIDAFAVWNAWGLALIRMEHYAQARVKFKQALQLYKDDPAPVIQDIINTIEGGPPADVSSVRSMYEHLAKSAPAILDDSLSADSYLNVLYMPSTFPRSERSRRLQEASDGNSLNSSEFEDVPRSNLDAIRYLECVNYLQEFTRKDLLDFMFKHGHYKDACMLFFPENDVPSPPQQPSLAAVSSSTPQKPDPLATDYGTVDDLCDLCIGYGAMSVLEEVMASRMSSTETADVGVKQYTSAALNRICVFCETYKHFNYLYRFQVIGKDHVAAGLCCIQLFVNSSALDEAIKHLENAKMHFEDALSARYKSDGLTKVVTKGVRGKSASQKLTEEGLVKFSARVAMQVDVIKSFNDTDGPQWKYSLFGNPNDPETFRRRCVIAETLVEKNFDLAFQVIYEFNLSAVDIYAGVASSLADRKKGGQLTEFFRNIKGTIEDEDWDQVLGAAINVYANKHKERPDRLIDMLTSSHRKVLACVVCGRLKSAFQIASRSGSVADVQYVAHQALHANALPVLDMCKQWLAQYM</sequence>
<dbReference type="EMBL" id="CM042041">
    <property type="protein sequence ID" value="KAI3713829.1"/>
    <property type="molecule type" value="Genomic_DNA"/>
</dbReference>
<evidence type="ECO:0000313" key="1">
    <source>
        <dbReference type="EMBL" id="KAI3713829.1"/>
    </source>
</evidence>
<reference evidence="2" key="1">
    <citation type="journal article" date="2022" name="Mol. Ecol. Resour.">
        <title>The genomes of chicory, endive, great burdock and yacon provide insights into Asteraceae palaeo-polyploidization history and plant inulin production.</title>
        <authorList>
            <person name="Fan W."/>
            <person name="Wang S."/>
            <person name="Wang H."/>
            <person name="Wang A."/>
            <person name="Jiang F."/>
            <person name="Liu H."/>
            <person name="Zhao H."/>
            <person name="Xu D."/>
            <person name="Zhang Y."/>
        </authorList>
    </citation>
    <scope>NUCLEOTIDE SEQUENCE [LARGE SCALE GENOMIC DNA]</scope>
    <source>
        <strain evidence="2">cv. Yunnan</strain>
    </source>
</reference>
<proteinExistence type="predicted"/>
<comment type="caution">
    <text evidence="1">The sequence shown here is derived from an EMBL/GenBank/DDBJ whole genome shotgun (WGS) entry which is preliminary data.</text>
</comment>
<protein>
    <submittedName>
        <fullName evidence="1">Uncharacterized protein</fullName>
    </submittedName>
</protein>
<reference evidence="1 2" key="2">
    <citation type="journal article" date="2022" name="Mol. Ecol. Resour.">
        <title>The genomes of chicory, endive, great burdock and yacon provide insights into Asteraceae paleo-polyploidization history and plant inulin production.</title>
        <authorList>
            <person name="Fan W."/>
            <person name="Wang S."/>
            <person name="Wang H."/>
            <person name="Wang A."/>
            <person name="Jiang F."/>
            <person name="Liu H."/>
            <person name="Zhao H."/>
            <person name="Xu D."/>
            <person name="Zhang Y."/>
        </authorList>
    </citation>
    <scope>NUCLEOTIDE SEQUENCE [LARGE SCALE GENOMIC DNA]</scope>
    <source>
        <strain evidence="2">cv. Yunnan</strain>
        <tissue evidence="1">Leaves</tissue>
    </source>
</reference>
<accession>A0ACB9AVZ6</accession>
<keyword evidence="2" id="KW-1185">Reference proteome</keyword>
<gene>
    <name evidence="1" type="ORF">L1987_72415</name>
</gene>
<name>A0ACB9AVZ6_9ASTR</name>
<dbReference type="Proteomes" id="UP001056120">
    <property type="component" value="Linkage Group LG24"/>
</dbReference>